<proteinExistence type="predicted"/>
<accession>A0A1P8UXJ8</accession>
<dbReference type="EMBL" id="CP015093">
    <property type="protein sequence ID" value="APZ54105.1"/>
    <property type="molecule type" value="Genomic_DNA"/>
</dbReference>
<name>A0A1P8UXJ8_9RHOB</name>
<sequence>MNAPATITSDLSRLHRARDKVARLVVADPAYAPIFQRLELEIAEAEAAGDILARARAVAQMARGDRTSR</sequence>
<dbReference type="STRING" id="1250539.Ga0080574_TMP3771"/>
<evidence type="ECO:0000313" key="1">
    <source>
        <dbReference type="EMBL" id="APZ54105.1"/>
    </source>
</evidence>
<organism evidence="1 2">
    <name type="scientific">Salipiger abyssi</name>
    <dbReference type="NCBI Taxonomy" id="1250539"/>
    <lineage>
        <taxon>Bacteria</taxon>
        <taxon>Pseudomonadati</taxon>
        <taxon>Pseudomonadota</taxon>
        <taxon>Alphaproteobacteria</taxon>
        <taxon>Rhodobacterales</taxon>
        <taxon>Roseobacteraceae</taxon>
        <taxon>Salipiger</taxon>
    </lineage>
</organism>
<keyword evidence="2" id="KW-1185">Reference proteome</keyword>
<gene>
    <name evidence="1" type="ORF">Ga0080574_TMP3771</name>
</gene>
<dbReference type="AlphaFoldDB" id="A0A1P8UXJ8"/>
<reference evidence="1 2" key="1">
    <citation type="submission" date="2016-04" db="EMBL/GenBank/DDBJ databases">
        <title>Deep-sea bacteria in the southern Pacific.</title>
        <authorList>
            <person name="Tang K."/>
        </authorList>
    </citation>
    <scope>NUCLEOTIDE SEQUENCE [LARGE SCALE GENOMIC DNA]</scope>
    <source>
        <strain evidence="1 2">JLT2014</strain>
    </source>
</reference>
<evidence type="ECO:0000313" key="2">
    <source>
        <dbReference type="Proteomes" id="UP000187059"/>
    </source>
</evidence>
<dbReference type="Proteomes" id="UP000187059">
    <property type="component" value="Chromosome"/>
</dbReference>
<dbReference type="OrthoDB" id="7876574at2"/>
<dbReference type="RefSeq" id="WP_156876403.1">
    <property type="nucleotide sequence ID" value="NZ_CP015093.1"/>
</dbReference>
<dbReference type="KEGG" id="paby:Ga0080574_TMP3771"/>
<protein>
    <submittedName>
        <fullName evidence="1">Uncharacterized protein</fullName>
    </submittedName>
</protein>